<evidence type="ECO:0000313" key="3">
    <source>
        <dbReference type="Proteomes" id="UP001501470"/>
    </source>
</evidence>
<dbReference type="Proteomes" id="UP001501470">
    <property type="component" value="Unassembled WGS sequence"/>
</dbReference>
<gene>
    <name evidence="2" type="ORF">GCM10009827_039310</name>
</gene>
<feature type="transmembrane region" description="Helical" evidence="1">
    <location>
        <begin position="188"/>
        <end position="211"/>
    </location>
</feature>
<comment type="caution">
    <text evidence="2">The sequence shown here is derived from an EMBL/GenBank/DDBJ whole genome shotgun (WGS) entry which is preliminary data.</text>
</comment>
<evidence type="ECO:0008006" key="4">
    <source>
        <dbReference type="Google" id="ProtNLM"/>
    </source>
</evidence>
<feature type="transmembrane region" description="Helical" evidence="1">
    <location>
        <begin position="94"/>
        <end position="119"/>
    </location>
</feature>
<feature type="transmembrane region" description="Helical" evidence="1">
    <location>
        <begin position="62"/>
        <end position="82"/>
    </location>
</feature>
<reference evidence="3" key="1">
    <citation type="journal article" date="2019" name="Int. J. Syst. Evol. Microbiol.">
        <title>The Global Catalogue of Microorganisms (GCM) 10K type strain sequencing project: providing services to taxonomists for standard genome sequencing and annotation.</title>
        <authorList>
            <consortium name="The Broad Institute Genomics Platform"/>
            <consortium name="The Broad Institute Genome Sequencing Center for Infectious Disease"/>
            <person name="Wu L."/>
            <person name="Ma J."/>
        </authorList>
    </citation>
    <scope>NUCLEOTIDE SEQUENCE [LARGE SCALE GENOMIC DNA]</scope>
    <source>
        <strain evidence="3">JCM 15933</strain>
    </source>
</reference>
<keyword evidence="1" id="KW-0812">Transmembrane</keyword>
<proteinExistence type="predicted"/>
<feature type="transmembrane region" description="Helical" evidence="1">
    <location>
        <begin position="163"/>
        <end position="182"/>
    </location>
</feature>
<keyword evidence="3" id="KW-1185">Reference proteome</keyword>
<evidence type="ECO:0000256" key="1">
    <source>
        <dbReference type="SAM" id="Phobius"/>
    </source>
</evidence>
<protein>
    <recommendedName>
        <fullName evidence="4">Integral membrane protein</fullName>
    </recommendedName>
</protein>
<accession>A0ABP4LDP8</accession>
<keyword evidence="1" id="KW-1133">Transmembrane helix</keyword>
<organism evidence="2 3">
    <name type="scientific">Dactylosporangium maewongense</name>
    <dbReference type="NCBI Taxonomy" id="634393"/>
    <lineage>
        <taxon>Bacteria</taxon>
        <taxon>Bacillati</taxon>
        <taxon>Actinomycetota</taxon>
        <taxon>Actinomycetes</taxon>
        <taxon>Micromonosporales</taxon>
        <taxon>Micromonosporaceae</taxon>
        <taxon>Dactylosporangium</taxon>
    </lineage>
</organism>
<dbReference type="RefSeq" id="WP_344503425.1">
    <property type="nucleotide sequence ID" value="NZ_BAAAQD010000007.1"/>
</dbReference>
<keyword evidence="1" id="KW-0472">Membrane</keyword>
<sequence>MLGRRIAGVDNYLSHARFELEAPARIREDDCRESVGRRHVTAGIHTLPGMKQILAVEHLRNLVLMVFGVLPLAGIVGWLLLISTDGDTEASFRIRIGVIIAAAILIAGGAALWLMAVMFRPRRYLDDMARLARGDCWAHWTYDEQQWRTANTIEAARRRRGNLGAHLMIGLGVLIAFIGLVWDDPAAAAFAGVGVLCVVVGVAVVAAAALGGTGLPSRGGRTGELWISALGVLRRPGRYTAFAPTGPLTEVTLVAGRPMRVVFTTTISSGDGVMQEHQLADLLVPSGREEEARALVQRFNAEVVAH</sequence>
<name>A0ABP4LDP8_9ACTN</name>
<evidence type="ECO:0000313" key="2">
    <source>
        <dbReference type="EMBL" id="GAA1519945.1"/>
    </source>
</evidence>
<dbReference type="EMBL" id="BAAAQD010000007">
    <property type="protein sequence ID" value="GAA1519945.1"/>
    <property type="molecule type" value="Genomic_DNA"/>
</dbReference>